<sequence length="112" mass="12422">MSDDIKYKVERARNLSRELTVRDEHGLLSKSDAELCADALASYSSAIHAGEAAQDLDDLTRRIIGYHADDQAHDFRTREIHAIGATDCEFLARALTFYARELDEPPTSALAA</sequence>
<accession>A0A4Y3WEC8</accession>
<reference evidence="1 2" key="1">
    <citation type="submission" date="2019-06" db="EMBL/GenBank/DDBJ databases">
        <title>Whole genome shotgun sequence of Nitrobacter winogradskyi NBRC 14297.</title>
        <authorList>
            <person name="Hosoyama A."/>
            <person name="Uohara A."/>
            <person name="Ohji S."/>
            <person name="Ichikawa N."/>
        </authorList>
    </citation>
    <scope>NUCLEOTIDE SEQUENCE [LARGE SCALE GENOMIC DNA]</scope>
    <source>
        <strain evidence="1 2">NBRC 14297</strain>
    </source>
</reference>
<gene>
    <name evidence="1" type="ORF">NWI01_23930</name>
</gene>
<proteinExistence type="predicted"/>
<dbReference type="RefSeq" id="WP_141384122.1">
    <property type="nucleotide sequence ID" value="NZ_BJNF01000067.1"/>
</dbReference>
<name>A0A4Y3WEC8_NITWI</name>
<dbReference type="AlphaFoldDB" id="A0A4Y3WEC8"/>
<protein>
    <submittedName>
        <fullName evidence="1">Uncharacterized protein</fullName>
    </submittedName>
</protein>
<evidence type="ECO:0000313" key="1">
    <source>
        <dbReference type="EMBL" id="GEC16501.1"/>
    </source>
</evidence>
<comment type="caution">
    <text evidence="1">The sequence shown here is derived from an EMBL/GenBank/DDBJ whole genome shotgun (WGS) entry which is preliminary data.</text>
</comment>
<organism evidence="1 2">
    <name type="scientific">Nitrobacter winogradskyi</name>
    <name type="common">Nitrobacter agilis</name>
    <dbReference type="NCBI Taxonomy" id="913"/>
    <lineage>
        <taxon>Bacteria</taxon>
        <taxon>Pseudomonadati</taxon>
        <taxon>Pseudomonadota</taxon>
        <taxon>Alphaproteobacteria</taxon>
        <taxon>Hyphomicrobiales</taxon>
        <taxon>Nitrobacteraceae</taxon>
        <taxon>Nitrobacter</taxon>
    </lineage>
</organism>
<evidence type="ECO:0000313" key="2">
    <source>
        <dbReference type="Proteomes" id="UP000318825"/>
    </source>
</evidence>
<dbReference type="EMBL" id="BJNF01000067">
    <property type="protein sequence ID" value="GEC16501.1"/>
    <property type="molecule type" value="Genomic_DNA"/>
</dbReference>
<dbReference type="Proteomes" id="UP000318825">
    <property type="component" value="Unassembled WGS sequence"/>
</dbReference>